<dbReference type="OrthoDB" id="91968at2157"/>
<evidence type="ECO:0000256" key="1">
    <source>
        <dbReference type="SAM" id="Phobius"/>
    </source>
</evidence>
<reference evidence="4 6" key="3">
    <citation type="submission" date="2016-10" db="EMBL/GenBank/DDBJ databases">
        <authorList>
            <person name="de Groot N.N."/>
        </authorList>
    </citation>
    <scope>NUCLEOTIDE SEQUENCE [LARGE SCALE GENOMIC DNA]</scope>
    <source>
        <strain evidence="4 6">OGL-20</strain>
    </source>
</reference>
<evidence type="ECO:0000313" key="6">
    <source>
        <dbReference type="Proteomes" id="UP000182125"/>
    </source>
</evidence>
<name>A0A0Q2ULA9_9EURY</name>
<dbReference type="EMBL" id="LIXN01000025">
    <property type="protein sequence ID" value="KQH81432.1"/>
    <property type="molecule type" value="Genomic_DNA"/>
</dbReference>
<proteinExistence type="predicted"/>
<dbReference type="RefSeq" id="WP_055430365.1">
    <property type="nucleotide sequence ID" value="NZ_CP015105.1"/>
</dbReference>
<reference evidence="3 5" key="1">
    <citation type="submission" date="2015-08" db="EMBL/GenBank/DDBJ databases">
        <title>Thermococcus thioreducens DSM 14981 genome sequencing.</title>
        <authorList>
            <person name="Hong S.-J."/>
            <person name="Kim M.-C."/>
            <person name="Shin J.-H."/>
        </authorList>
    </citation>
    <scope>NUCLEOTIDE SEQUENCE [LARGE SCALE GENOMIC DNA]</scope>
    <source>
        <strain evidence="3 5">DSM 14981</strain>
    </source>
</reference>
<dbReference type="AlphaFoldDB" id="A0A0Q2ULA9"/>
<keyword evidence="1" id="KW-0812">Transmembrane</keyword>
<dbReference type="Proteomes" id="UP000182125">
    <property type="component" value="Unassembled WGS sequence"/>
</dbReference>
<reference evidence="2 7" key="2">
    <citation type="submission" date="2016-04" db="EMBL/GenBank/DDBJ databases">
        <title>Complete genome sequence of Thermococcus thioreducens type strain OGL-20P.</title>
        <authorList>
            <person name="Oger P.M."/>
        </authorList>
    </citation>
    <scope>NUCLEOTIDE SEQUENCE [LARGE SCALE GENOMIC DNA]</scope>
    <source>
        <strain evidence="2 7">OGL-20P</strain>
    </source>
</reference>
<dbReference type="STRING" id="277988.SAMN05216170_1167"/>
<protein>
    <submittedName>
        <fullName evidence="3">Uncharacterized protein</fullName>
    </submittedName>
</protein>
<dbReference type="EMBL" id="CP015105">
    <property type="protein sequence ID" value="ASJ13449.1"/>
    <property type="molecule type" value="Genomic_DNA"/>
</dbReference>
<evidence type="ECO:0000313" key="3">
    <source>
        <dbReference type="EMBL" id="KQH81432.1"/>
    </source>
</evidence>
<evidence type="ECO:0000313" key="5">
    <source>
        <dbReference type="Proteomes" id="UP000051862"/>
    </source>
</evidence>
<dbReference type="Proteomes" id="UP000051862">
    <property type="component" value="Unassembled WGS sequence"/>
</dbReference>
<evidence type="ECO:0000313" key="4">
    <source>
        <dbReference type="EMBL" id="SEV97125.1"/>
    </source>
</evidence>
<feature type="transmembrane region" description="Helical" evidence="1">
    <location>
        <begin position="6"/>
        <end position="24"/>
    </location>
</feature>
<keyword evidence="1" id="KW-0472">Membrane</keyword>
<dbReference type="PATRIC" id="fig|277988.4.peg.2397"/>
<evidence type="ECO:0000313" key="7">
    <source>
        <dbReference type="Proteomes" id="UP000250136"/>
    </source>
</evidence>
<gene>
    <name evidence="2" type="ORF">A3L14_11415</name>
    <name evidence="3" type="ORF">AMR53_11415</name>
    <name evidence="4" type="ORF">SAMN05216170_1167</name>
</gene>
<sequence length="280" mass="32234">MQMGTLFFLLVVLIIATIFFLAFMSQKKAREKAEELKNAVEIRDGKVALPRRMKLAKGRFLLKGHWSSTGRSRSYHVDRKFIKESELETDVIEPKPERFTLVMARDEETLIDVPAYLVLEPEFEGLLLIPIVPSYRIEVEKQSLEASREMEFAHARIEVGNNGFWGKLYANLQKCRGVRIELKTKTPKAIEKLAETRESAEFRKEFLKESLLIISHRNATDPRHFSRILGRKVFIEGHGEYTLELTLDVPFGKDVHDKATLRVEPSEEPPEGEVKVEVVV</sequence>
<dbReference type="EMBL" id="FOIW01000001">
    <property type="protein sequence ID" value="SEV97125.1"/>
    <property type="molecule type" value="Genomic_DNA"/>
</dbReference>
<dbReference type="Proteomes" id="UP000250136">
    <property type="component" value="Chromosome"/>
</dbReference>
<dbReference type="KEGG" id="ttd:A3L14_11415"/>
<accession>A0A0Q2ULA9</accession>
<evidence type="ECO:0000313" key="2">
    <source>
        <dbReference type="EMBL" id="ASJ13449.1"/>
    </source>
</evidence>
<dbReference type="GeneID" id="33335044"/>
<keyword evidence="1" id="KW-1133">Transmembrane helix</keyword>
<keyword evidence="7" id="KW-1185">Reference proteome</keyword>
<organism evidence="3 5">
    <name type="scientific">Thermococcus thioreducens</name>
    <dbReference type="NCBI Taxonomy" id="277988"/>
    <lineage>
        <taxon>Archaea</taxon>
        <taxon>Methanobacteriati</taxon>
        <taxon>Methanobacteriota</taxon>
        <taxon>Thermococci</taxon>
        <taxon>Thermococcales</taxon>
        <taxon>Thermococcaceae</taxon>
        <taxon>Thermococcus</taxon>
    </lineage>
</organism>